<dbReference type="PANTHER" id="PTHR33969:SF2">
    <property type="entry name" value="SEGREGATION AND CONDENSATION PROTEIN A"/>
    <property type="match status" value="1"/>
</dbReference>
<accession>A0A1G2CNZ6</accession>
<organism evidence="2 3">
    <name type="scientific">Candidatus Liptonbacteria bacterium RIFOXYB1_FULL_36_10</name>
    <dbReference type="NCBI Taxonomy" id="1798654"/>
    <lineage>
        <taxon>Bacteria</taxon>
        <taxon>Candidatus Liptoniibacteriota</taxon>
    </lineage>
</organism>
<dbReference type="Proteomes" id="UP000178599">
    <property type="component" value="Unassembled WGS sequence"/>
</dbReference>
<dbReference type="EMBL" id="MHLE01000009">
    <property type="protein sequence ID" value="OGZ03136.1"/>
    <property type="molecule type" value="Genomic_DNA"/>
</dbReference>
<proteinExistence type="predicted"/>
<dbReference type="PANTHER" id="PTHR33969">
    <property type="entry name" value="SEGREGATION AND CONDENSATION PROTEIN A"/>
    <property type="match status" value="1"/>
</dbReference>
<sequence>MQSFLVKTENFSGPMEKLLELVEERKMDITALNLAEVTTDFLDYTRYLETLPREKGGEISRTIADFVVVAAKLLLVKSKYLLPELPLSKEEEIEIKDLEIRLKIYQEFKISAVSFLSVWNSSNRSFSRELFQNRPPLFFPPEKITILDLLASVKNLSETTFNEIKEENMPRPKAFSIQEKIVELLERIKSVSSVRFRDIIENKKKGEIIALFLAVLHLIRDHFVFVNQGENFSDIEIKEKKKST</sequence>
<evidence type="ECO:0000313" key="3">
    <source>
        <dbReference type="Proteomes" id="UP000178599"/>
    </source>
</evidence>
<gene>
    <name evidence="2" type="ORF">A2390_02515</name>
</gene>
<protein>
    <recommendedName>
        <fullName evidence="1">Segregation and condensation protein A</fullName>
    </recommendedName>
</protein>
<dbReference type="AlphaFoldDB" id="A0A1G2CNZ6"/>
<dbReference type="Gene3D" id="1.10.10.580">
    <property type="entry name" value="Structural maintenance of chromosome 1. Chain E"/>
    <property type="match status" value="1"/>
</dbReference>
<evidence type="ECO:0000313" key="2">
    <source>
        <dbReference type="EMBL" id="OGZ03136.1"/>
    </source>
</evidence>
<dbReference type="Pfam" id="PF02616">
    <property type="entry name" value="SMC_ScpA"/>
    <property type="match status" value="1"/>
</dbReference>
<name>A0A1G2CNZ6_9BACT</name>
<dbReference type="InterPro" id="IPR003768">
    <property type="entry name" value="ScpA"/>
</dbReference>
<dbReference type="InterPro" id="IPR023093">
    <property type="entry name" value="ScpA-like_C"/>
</dbReference>
<dbReference type="Gene3D" id="6.10.250.2410">
    <property type="match status" value="1"/>
</dbReference>
<evidence type="ECO:0000256" key="1">
    <source>
        <dbReference type="ARBA" id="ARBA00044777"/>
    </source>
</evidence>
<comment type="caution">
    <text evidence="2">The sequence shown here is derived from an EMBL/GenBank/DDBJ whole genome shotgun (WGS) entry which is preliminary data.</text>
</comment>
<reference evidence="2 3" key="1">
    <citation type="journal article" date="2016" name="Nat. Commun.">
        <title>Thousands of microbial genomes shed light on interconnected biogeochemical processes in an aquifer system.</title>
        <authorList>
            <person name="Anantharaman K."/>
            <person name="Brown C.T."/>
            <person name="Hug L.A."/>
            <person name="Sharon I."/>
            <person name="Castelle C.J."/>
            <person name="Probst A.J."/>
            <person name="Thomas B.C."/>
            <person name="Singh A."/>
            <person name="Wilkins M.J."/>
            <person name="Karaoz U."/>
            <person name="Brodie E.L."/>
            <person name="Williams K.H."/>
            <person name="Hubbard S.S."/>
            <person name="Banfield J.F."/>
        </authorList>
    </citation>
    <scope>NUCLEOTIDE SEQUENCE [LARGE SCALE GENOMIC DNA]</scope>
</reference>